<feature type="domain" description="Mannosylglycerate hydrolase MGH1-like glycoside hydrolase" evidence="2">
    <location>
        <begin position="307"/>
        <end position="610"/>
    </location>
</feature>
<dbReference type="InterPro" id="IPR008928">
    <property type="entry name" value="6-hairpin_glycosidase_sf"/>
</dbReference>
<dbReference type="InterPro" id="IPR012341">
    <property type="entry name" value="6hp_glycosidase-like_sf"/>
</dbReference>
<dbReference type="Pfam" id="PF22422">
    <property type="entry name" value="MGH1-like_GH"/>
    <property type="match status" value="1"/>
</dbReference>
<reference evidence="3" key="1">
    <citation type="submission" date="2022-04" db="EMBL/GenBank/DDBJ databases">
        <title>Roseomonas acroporae sp. nov., isolated from coral Acropora digitifera.</title>
        <authorList>
            <person name="Sun H."/>
        </authorList>
    </citation>
    <scope>NUCLEOTIDE SEQUENCE</scope>
    <source>
        <strain evidence="3">NAR14</strain>
    </source>
</reference>
<dbReference type="RefSeq" id="WP_248665814.1">
    <property type="nucleotide sequence ID" value="NZ_JALPRX010000016.1"/>
</dbReference>
<accession>A0A9X2BSK9</accession>
<gene>
    <name evidence="3" type="ORF">M0638_04740</name>
</gene>
<keyword evidence="4" id="KW-1185">Reference proteome</keyword>
<evidence type="ECO:0000313" key="3">
    <source>
        <dbReference type="EMBL" id="MCK8783688.1"/>
    </source>
</evidence>
<dbReference type="AlphaFoldDB" id="A0A9X2BSK9"/>
<dbReference type="GO" id="GO:0005975">
    <property type="term" value="P:carbohydrate metabolic process"/>
    <property type="evidence" value="ECO:0007669"/>
    <property type="project" value="InterPro"/>
</dbReference>
<evidence type="ECO:0000313" key="4">
    <source>
        <dbReference type="Proteomes" id="UP001139516"/>
    </source>
</evidence>
<dbReference type="SUPFAM" id="SSF48208">
    <property type="entry name" value="Six-hairpin glycosidases"/>
    <property type="match status" value="1"/>
</dbReference>
<comment type="caution">
    <text evidence="3">The sequence shown here is derived from an EMBL/GenBank/DDBJ whole genome shotgun (WGS) entry which is preliminary data.</text>
</comment>
<dbReference type="Proteomes" id="UP001139516">
    <property type="component" value="Unassembled WGS sequence"/>
</dbReference>
<dbReference type="InterPro" id="IPR054491">
    <property type="entry name" value="MGH1-like_GH"/>
</dbReference>
<evidence type="ECO:0000259" key="2">
    <source>
        <dbReference type="Pfam" id="PF22422"/>
    </source>
</evidence>
<evidence type="ECO:0000259" key="1">
    <source>
        <dbReference type="Pfam" id="PF14742"/>
    </source>
</evidence>
<proteinExistence type="predicted"/>
<dbReference type="EMBL" id="JALPRX010000016">
    <property type="protein sequence ID" value="MCK8783688.1"/>
    <property type="molecule type" value="Genomic_DNA"/>
</dbReference>
<feature type="domain" description="Putative glycogen debranching enzyme N-terminal" evidence="1">
    <location>
        <begin position="31"/>
        <end position="223"/>
    </location>
</feature>
<organism evidence="3 4">
    <name type="scientific">Roseomonas acroporae</name>
    <dbReference type="NCBI Taxonomy" id="2937791"/>
    <lineage>
        <taxon>Bacteria</taxon>
        <taxon>Pseudomonadati</taxon>
        <taxon>Pseudomonadota</taxon>
        <taxon>Alphaproteobacteria</taxon>
        <taxon>Acetobacterales</taxon>
        <taxon>Roseomonadaceae</taxon>
        <taxon>Roseomonas</taxon>
    </lineage>
</organism>
<name>A0A9X2BSK9_9PROT</name>
<dbReference type="Gene3D" id="1.50.10.10">
    <property type="match status" value="1"/>
</dbReference>
<sequence length="727" mass="80087">MAAAQAESAEESFTIAATAATALAIARPRTLKSGNTFVVLDLFGDAQWHAATAEGLFHEDTRYLSRIALRINGERPLLLSSMVSEDNALLSIDLTNPDFGQRGQLQMMRDTVHLQRSFVCGDGVLHQRLTLRNFGAEPIEFELHLEQAADFADLFEVRGMHRPERGTLLPPETLPDGVLLGYRGLDGVTRRSRLSFAPPPDEAQGTEVRYRLRLAPAEERVIDIACRCEREGAPPPRDLGLDGWLATHQEWTARRRDEVVDIYTANESFNDWINRSRADLDMLATRAPEGPFPYAGIPWFSTAFGRDSLITALQCLWLDPTLASAVLRYLAARQATRLDPALDAEPGKILHETRKGEMAALGEVPFGLYYGSVDATPLFVVLLDAYHARTGDLALVRALWPNVEAALGWMECHGDPDGDGFLTYDRRASNGLLNQGWKDSHDAVFHADGRLAEAPIALAEVQAYAYGAWNGAARLARLLGDAPRAGALERRAARLRERFEARFWCEELGLYALAIDGSGQPCRVRASNGGHTLLTGIAGPERAARMAATMLEPSFFCGWGVRTVAEGESRYNPMSYHNGSVWPHDNGLIAMGLARYGLHGPMLRLLGGMFDSAIWTEAKRLPELFCGFPRRPGEGPTAYPVACLPQAWASATAFAALGAMLGIGFRPEARQIRFERSVLPQWLEWVRLKNLRLGDASVDVLLRRFHPSGVSVSVLRREGDVEVAVIT</sequence>
<dbReference type="InterPro" id="IPR032856">
    <property type="entry name" value="GDE_N_bis"/>
</dbReference>
<dbReference type="Pfam" id="PF14742">
    <property type="entry name" value="GDE_N_bis"/>
    <property type="match status" value="1"/>
</dbReference>
<protein>
    <submittedName>
        <fullName evidence="3">Amylo-alpha-1,6-glucosidase</fullName>
    </submittedName>
</protein>